<dbReference type="SUPFAM" id="SSF109604">
    <property type="entry name" value="HD-domain/PDEase-like"/>
    <property type="match status" value="1"/>
</dbReference>
<dbReference type="Gene3D" id="1.10.3210.10">
    <property type="entry name" value="Hypothetical protein af1432"/>
    <property type="match status" value="1"/>
</dbReference>
<evidence type="ECO:0000313" key="3">
    <source>
        <dbReference type="EMBL" id="MCV2401499.1"/>
    </source>
</evidence>
<dbReference type="Proteomes" id="UP001209713">
    <property type="component" value="Unassembled WGS sequence"/>
</dbReference>
<feature type="domain" description="HD-GYP" evidence="2">
    <location>
        <begin position="261"/>
        <end position="457"/>
    </location>
</feature>
<evidence type="ECO:0000313" key="4">
    <source>
        <dbReference type="Proteomes" id="UP001209713"/>
    </source>
</evidence>
<dbReference type="PROSITE" id="PS51832">
    <property type="entry name" value="HD_GYP"/>
    <property type="match status" value="1"/>
</dbReference>
<evidence type="ECO:0000259" key="2">
    <source>
        <dbReference type="PROSITE" id="PS51832"/>
    </source>
</evidence>
<comment type="caution">
    <text evidence="3">The sequence shown here is derived from an EMBL/GenBank/DDBJ whole genome shotgun (WGS) entry which is preliminary data.</text>
</comment>
<name>A0ABT2YNN2_9GAMM</name>
<dbReference type="CDD" id="cd00077">
    <property type="entry name" value="HDc"/>
    <property type="match status" value="1"/>
</dbReference>
<dbReference type="RefSeq" id="WP_263528874.1">
    <property type="nucleotide sequence ID" value="NZ_JAOVZB010000001.1"/>
</dbReference>
<proteinExistence type="predicted"/>
<dbReference type="InterPro" id="IPR037522">
    <property type="entry name" value="HD_GYP_dom"/>
</dbReference>
<accession>A0ABT2YNN2</accession>
<evidence type="ECO:0000256" key="1">
    <source>
        <dbReference type="SAM" id="MobiDB-lite"/>
    </source>
</evidence>
<dbReference type="PANTHER" id="PTHR43155:SF2">
    <property type="entry name" value="CYCLIC DI-GMP PHOSPHODIESTERASE PA4108"/>
    <property type="match status" value="1"/>
</dbReference>
<protein>
    <submittedName>
        <fullName evidence="3">HD domain-containing protein</fullName>
    </submittedName>
</protein>
<gene>
    <name evidence="3" type="ORF">OFY17_01255</name>
</gene>
<dbReference type="PANTHER" id="PTHR43155">
    <property type="entry name" value="CYCLIC DI-GMP PHOSPHODIESTERASE PA4108-RELATED"/>
    <property type="match status" value="1"/>
</dbReference>
<keyword evidence="4" id="KW-1185">Reference proteome</keyword>
<organism evidence="3 4">
    <name type="scientific">Marinomonas sargassi</name>
    <dbReference type="NCBI Taxonomy" id="2984494"/>
    <lineage>
        <taxon>Bacteria</taxon>
        <taxon>Pseudomonadati</taxon>
        <taxon>Pseudomonadota</taxon>
        <taxon>Gammaproteobacteria</taxon>
        <taxon>Oceanospirillales</taxon>
        <taxon>Oceanospirillaceae</taxon>
        <taxon>Marinomonas</taxon>
    </lineage>
</organism>
<reference evidence="3 4" key="1">
    <citation type="submission" date="2022-10" db="EMBL/GenBank/DDBJ databases">
        <title>Marinomonas transparenta sp. nov. and Marinomonas sargassi sp. nov., isolated from marine alga (Sargassum natans (L.) Gaillon).</title>
        <authorList>
            <person name="Wang Y."/>
        </authorList>
    </citation>
    <scope>NUCLEOTIDE SEQUENCE [LARGE SCALE GENOMIC DNA]</scope>
    <source>
        <strain evidence="3 4">C2222</strain>
    </source>
</reference>
<dbReference type="Pfam" id="PF13487">
    <property type="entry name" value="HD_5"/>
    <property type="match status" value="1"/>
</dbReference>
<dbReference type="InterPro" id="IPR003607">
    <property type="entry name" value="HD/PDEase_dom"/>
</dbReference>
<dbReference type="EMBL" id="JAOVZB010000001">
    <property type="protein sequence ID" value="MCV2401499.1"/>
    <property type="molecule type" value="Genomic_DNA"/>
</dbReference>
<sequence>MPSFKFNVESCFGADIFVGYFNVDEILDIMGIKKEVMKSKRVKNLISMHGRDDRIVPIAKRQVAFDVLSSYLDSSFMPFDSYYVNDDKLLTSRSDRLYDAEERFLILCMSLVYGKSVKGLKVLYPDLSTKELRSKKSKGKSLFRYFREELNDQTRDYIQTYKERLKNADDKPAGREPVKEEAAPPAENVKEEVAETVVAAKPKKPVVETKLIPTSFEVETPAALKLFKNGHILISAQIDRMKRGEPIELAELKVFCQRLIESHTRNNFSLLAIRHIKDASSYLEQHAMGMAVLGIHFAKALKLSKSYIEVIALGALLFDLGRFRLPMAMVMKTEKMTDSEFDLFRKHIQFGEQILQKVEGVPKAVFQMLYDHHEKVDGSGYPEGKQGKEISVYGKIAAIIDAYDAITSEQAHKPSIGPIRACQRMRKESGLAFDKELIGVFLKNIGVIPVGSCVLLSNGRVGFVLTLNKSFRPSLVRQVYSMTNKSFIEPSDIELNKSAGVNADVTVTKEVSPQSLKLQFLDHIL</sequence>
<feature type="region of interest" description="Disordered" evidence="1">
    <location>
        <begin position="166"/>
        <end position="191"/>
    </location>
</feature>